<comment type="subunit">
    <text evidence="12">Monomer. Interacts with DnaB.</text>
</comment>
<dbReference type="Pfam" id="PF01807">
    <property type="entry name" value="Zn_ribbon_DnaG"/>
    <property type="match status" value="1"/>
</dbReference>
<evidence type="ECO:0000256" key="9">
    <source>
        <dbReference type="ARBA" id="ARBA00022842"/>
    </source>
</evidence>
<proteinExistence type="inferred from homology"/>
<evidence type="ECO:0000256" key="14">
    <source>
        <dbReference type="PIRSR" id="PIRSR002811-1"/>
    </source>
</evidence>
<dbReference type="InterPro" id="IPR050219">
    <property type="entry name" value="DnaG_primase"/>
</dbReference>
<evidence type="ECO:0000259" key="16">
    <source>
        <dbReference type="PROSITE" id="PS50880"/>
    </source>
</evidence>
<dbReference type="Pfam" id="PF08275">
    <property type="entry name" value="DNAG_N"/>
    <property type="match status" value="1"/>
</dbReference>
<dbReference type="GO" id="GO:0008270">
    <property type="term" value="F:zinc ion binding"/>
    <property type="evidence" value="ECO:0007669"/>
    <property type="project" value="UniProtKB-UniRule"/>
</dbReference>
<keyword evidence="2 12" id="KW-0639">Primosome</keyword>
<dbReference type="NCBIfam" id="TIGR01391">
    <property type="entry name" value="dnaG"/>
    <property type="match status" value="1"/>
</dbReference>
<dbReference type="Gene3D" id="3.40.1360.10">
    <property type="match status" value="1"/>
</dbReference>
<dbReference type="InterPro" id="IPR034151">
    <property type="entry name" value="TOPRIM_DnaG_bac"/>
</dbReference>
<evidence type="ECO:0000256" key="4">
    <source>
        <dbReference type="ARBA" id="ARBA00022695"/>
    </source>
</evidence>
<dbReference type="PATRIC" id="fig|29290.4.peg.5231"/>
<dbReference type="PROSITE" id="PS50880">
    <property type="entry name" value="TOPRIM"/>
    <property type="match status" value="1"/>
</dbReference>
<evidence type="ECO:0000256" key="15">
    <source>
        <dbReference type="SAM" id="MobiDB-lite"/>
    </source>
</evidence>
<dbReference type="InterPro" id="IPR006295">
    <property type="entry name" value="DNA_primase_DnaG"/>
</dbReference>
<dbReference type="InterPro" id="IPR037068">
    <property type="entry name" value="DNA_primase_core_N_sf"/>
</dbReference>
<dbReference type="PANTHER" id="PTHR30313:SF2">
    <property type="entry name" value="DNA PRIMASE"/>
    <property type="match status" value="1"/>
</dbReference>
<feature type="region of interest" description="Disordered" evidence="15">
    <location>
        <begin position="427"/>
        <end position="447"/>
    </location>
</feature>
<comment type="cofactor">
    <cofactor evidence="12 13 14">
        <name>Zn(2+)</name>
        <dbReference type="ChEBI" id="CHEBI:29105"/>
    </cofactor>
    <text evidence="12 13 14">Binds 1 zinc ion per monomer.</text>
</comment>
<feature type="domain" description="Toprim" evidence="16">
    <location>
        <begin position="269"/>
        <end position="348"/>
    </location>
</feature>
<comment type="function">
    <text evidence="12 13">RNA polymerase that catalyzes the synthesis of short RNA molecules used as primers for DNA polymerase during DNA replication.</text>
</comment>
<accession>A0A0F3GPH2</accession>
<keyword evidence="4 12" id="KW-0548">Nucleotidyltransferase</keyword>
<protein>
    <recommendedName>
        <fullName evidence="12 13">DNA primase</fullName>
        <ecNumber evidence="12">2.7.7.101</ecNumber>
    </recommendedName>
</protein>
<evidence type="ECO:0000256" key="7">
    <source>
        <dbReference type="ARBA" id="ARBA00022771"/>
    </source>
</evidence>
<dbReference type="Gene3D" id="3.90.980.10">
    <property type="entry name" value="DNA primase, catalytic core, N-terminal domain"/>
    <property type="match status" value="1"/>
</dbReference>
<keyword evidence="9" id="KW-0460">Magnesium</keyword>
<dbReference type="InterPro" id="IPR002694">
    <property type="entry name" value="Znf_CHC2"/>
</dbReference>
<evidence type="ECO:0000313" key="18">
    <source>
        <dbReference type="Proteomes" id="UP000033423"/>
    </source>
</evidence>
<dbReference type="EMBL" id="LACI01001702">
    <property type="protein sequence ID" value="KJU83864.1"/>
    <property type="molecule type" value="Genomic_DNA"/>
</dbReference>
<keyword evidence="11 12" id="KW-0804">Transcription</keyword>
<dbReference type="GO" id="GO:0003677">
    <property type="term" value="F:DNA binding"/>
    <property type="evidence" value="ECO:0007669"/>
    <property type="project" value="UniProtKB-KW"/>
</dbReference>
<dbReference type="InterPro" id="IPR016136">
    <property type="entry name" value="DNA_helicase_N/primase_C"/>
</dbReference>
<evidence type="ECO:0000256" key="10">
    <source>
        <dbReference type="ARBA" id="ARBA00023125"/>
    </source>
</evidence>
<keyword evidence="7 12" id="KW-0863">Zinc-finger</keyword>
<keyword evidence="1 12" id="KW-0240">DNA-directed RNA polymerase</keyword>
<dbReference type="CDD" id="cd03364">
    <property type="entry name" value="TOPRIM_DnaG_primases"/>
    <property type="match status" value="1"/>
</dbReference>
<feature type="zinc finger region" description="CHC2-type" evidence="12 14">
    <location>
        <begin position="39"/>
        <end position="63"/>
    </location>
</feature>
<evidence type="ECO:0000256" key="1">
    <source>
        <dbReference type="ARBA" id="ARBA00022478"/>
    </source>
</evidence>
<evidence type="ECO:0000256" key="2">
    <source>
        <dbReference type="ARBA" id="ARBA00022515"/>
    </source>
</evidence>
<comment type="domain">
    <text evidence="12">Contains an N-terminal zinc-binding domain, a central core domain that contains the primase activity, and a C-terminal DnaB-binding domain.</text>
</comment>
<comment type="caution">
    <text evidence="17">The sequence shown here is derived from an EMBL/GenBank/DDBJ whole genome shotgun (WGS) entry which is preliminary data.</text>
</comment>
<keyword evidence="6 12" id="KW-0479">Metal-binding</keyword>
<keyword evidence="10 12" id="KW-0238">DNA-binding</keyword>
<dbReference type="PIRSF" id="PIRSF002811">
    <property type="entry name" value="DnaG"/>
    <property type="match status" value="1"/>
</dbReference>
<dbReference type="GO" id="GO:1990077">
    <property type="term" value="C:primosome complex"/>
    <property type="evidence" value="ECO:0007669"/>
    <property type="project" value="UniProtKB-KW"/>
</dbReference>
<keyword evidence="18" id="KW-1185">Reference proteome</keyword>
<dbReference type="GO" id="GO:0006269">
    <property type="term" value="P:DNA replication, synthesis of primer"/>
    <property type="evidence" value="ECO:0007669"/>
    <property type="project" value="UniProtKB-UniRule"/>
</dbReference>
<keyword evidence="3 12" id="KW-0808">Transferase</keyword>
<dbReference type="HAMAP" id="MF_00974">
    <property type="entry name" value="DNA_primase_DnaG"/>
    <property type="match status" value="1"/>
</dbReference>
<evidence type="ECO:0000256" key="3">
    <source>
        <dbReference type="ARBA" id="ARBA00022679"/>
    </source>
</evidence>
<dbReference type="Gene3D" id="3.90.580.10">
    <property type="entry name" value="Zinc finger, CHC2-type domain"/>
    <property type="match status" value="1"/>
</dbReference>
<reference evidence="17 18" key="1">
    <citation type="submission" date="2015-02" db="EMBL/GenBank/DDBJ databases">
        <title>Single-cell genomics of uncultivated deep-branching MTB reveals a conserved set of magnetosome genes.</title>
        <authorList>
            <person name="Kolinko S."/>
            <person name="Richter M."/>
            <person name="Glockner F.O."/>
            <person name="Brachmann A."/>
            <person name="Schuler D."/>
        </authorList>
    </citation>
    <scope>NUCLEOTIDE SEQUENCE [LARGE SCALE GENOMIC DNA]</scope>
    <source>
        <strain evidence="17">TM-1</strain>
    </source>
</reference>
<dbReference type="EC" id="2.7.7.101" evidence="12"/>
<dbReference type="SUPFAM" id="SSF56731">
    <property type="entry name" value="DNA primase core"/>
    <property type="match status" value="1"/>
</dbReference>
<evidence type="ECO:0000256" key="8">
    <source>
        <dbReference type="ARBA" id="ARBA00022833"/>
    </source>
</evidence>
<evidence type="ECO:0000256" key="11">
    <source>
        <dbReference type="ARBA" id="ARBA00023163"/>
    </source>
</evidence>
<dbReference type="SMART" id="SM00400">
    <property type="entry name" value="ZnF_CHCC"/>
    <property type="match status" value="1"/>
</dbReference>
<sequence>MAIDYQGLSEEIRARADIVEVVSDYVELRRAGANYKGLCPFHTEKTPSFMVTPHKQIFHCFGCSTGGDVISFVMKKEHLSYVEALQLLAQRCGIKFNFNPQRSRSLDAAGAAGTAGAATDATESRAVHLKVLNTARGFFIEMLKKSPVAQQYLKSRGLTPEIAGHFSLGFAPEGWDNLYRYLRRQGFADGDIKAAALLYQKDNSTYDVFRNRVIFPITDIHGQTIAFGGRVINSDAQPKYLNSAETAMFKKKLTLFGLYPAREEIVKSGYAIIVEGYLDVIVCAQYGFANVCAPLGTALTQEQVRILRRYTRQVCVVFDGDDAGIKAAKRALAIICKNGLEARAMLLPPKDDPDSFLRARGSDAFRQMVLKSQGVVDFFLTAGGHGMDNIRELYACISEIEDTVLRGSLITELSNKASISEGVLMQDLRKGKPSGPPQPAQKSPLLPKRSEEETLLNLCLCFPDGLRIVKERLSLDSLSNVLVRRVFDALIRAEVEASFESLAGFFTEQEMACISGLMIEPEIDRDNIDKNIEDYIKSIKRHVLEKTLGEINVRLGKANLETDSDEILQLQMQQIQLRKQISKL</sequence>
<dbReference type="Pfam" id="PF13155">
    <property type="entry name" value="Toprim_2"/>
    <property type="match status" value="1"/>
</dbReference>
<dbReference type="PANTHER" id="PTHR30313">
    <property type="entry name" value="DNA PRIMASE"/>
    <property type="match status" value="1"/>
</dbReference>
<evidence type="ECO:0000313" key="17">
    <source>
        <dbReference type="EMBL" id="KJU83864.1"/>
    </source>
</evidence>
<dbReference type="InterPro" id="IPR006171">
    <property type="entry name" value="TOPRIM_dom"/>
</dbReference>
<evidence type="ECO:0000256" key="5">
    <source>
        <dbReference type="ARBA" id="ARBA00022705"/>
    </source>
</evidence>
<evidence type="ECO:0000256" key="13">
    <source>
        <dbReference type="PIRNR" id="PIRNR002811"/>
    </source>
</evidence>
<dbReference type="Proteomes" id="UP000033423">
    <property type="component" value="Unassembled WGS sequence"/>
</dbReference>
<dbReference type="GO" id="GO:0000428">
    <property type="term" value="C:DNA-directed RNA polymerase complex"/>
    <property type="evidence" value="ECO:0007669"/>
    <property type="project" value="UniProtKB-KW"/>
</dbReference>
<dbReference type="SUPFAM" id="SSF57783">
    <property type="entry name" value="Zinc beta-ribbon"/>
    <property type="match status" value="1"/>
</dbReference>
<keyword evidence="5 12" id="KW-0235">DNA replication</keyword>
<dbReference type="Gene3D" id="1.10.860.10">
    <property type="entry name" value="DNAb Helicase, Chain A"/>
    <property type="match status" value="1"/>
</dbReference>
<dbReference type="FunFam" id="3.40.1360.10:FF:000002">
    <property type="entry name" value="DNA primase"/>
    <property type="match status" value="1"/>
</dbReference>
<keyword evidence="8 12" id="KW-0862">Zinc</keyword>
<comment type="similarity">
    <text evidence="12 13">Belongs to the DnaG primase family.</text>
</comment>
<dbReference type="InterPro" id="IPR036977">
    <property type="entry name" value="DNA_primase_Znf_CHC2"/>
</dbReference>
<dbReference type="GO" id="GO:0003899">
    <property type="term" value="F:DNA-directed RNA polymerase activity"/>
    <property type="evidence" value="ECO:0007669"/>
    <property type="project" value="UniProtKB-UniRule"/>
</dbReference>
<dbReference type="FunFam" id="3.90.580.10:FF:000001">
    <property type="entry name" value="DNA primase"/>
    <property type="match status" value="1"/>
</dbReference>
<organism evidence="17 18">
    <name type="scientific">Candidatus Magnetobacterium bavaricum</name>
    <dbReference type="NCBI Taxonomy" id="29290"/>
    <lineage>
        <taxon>Bacteria</taxon>
        <taxon>Pseudomonadati</taxon>
        <taxon>Nitrospirota</taxon>
        <taxon>Thermodesulfovibrionia</taxon>
        <taxon>Thermodesulfovibrionales</taxon>
        <taxon>Candidatus Magnetobacteriaceae</taxon>
        <taxon>Candidatus Magnetobacterium</taxon>
    </lineage>
</organism>
<dbReference type="InterPro" id="IPR013264">
    <property type="entry name" value="DNAG_N"/>
</dbReference>
<gene>
    <name evidence="12" type="primary">dnaG</name>
    <name evidence="17" type="ORF">MBAV_003952</name>
</gene>
<dbReference type="SMART" id="SM00493">
    <property type="entry name" value="TOPRIM"/>
    <property type="match status" value="1"/>
</dbReference>
<dbReference type="GO" id="GO:0005737">
    <property type="term" value="C:cytoplasm"/>
    <property type="evidence" value="ECO:0007669"/>
    <property type="project" value="TreeGrafter"/>
</dbReference>
<dbReference type="InterPro" id="IPR030846">
    <property type="entry name" value="DnaG_bac"/>
</dbReference>
<evidence type="ECO:0000256" key="6">
    <source>
        <dbReference type="ARBA" id="ARBA00022723"/>
    </source>
</evidence>
<dbReference type="AlphaFoldDB" id="A0A0F3GPH2"/>
<name>A0A0F3GPH2_9BACT</name>
<comment type="catalytic activity">
    <reaction evidence="12">
        <text>ssDNA + n NTP = ssDNA/pppN(pN)n-1 hybrid + (n-1) diphosphate.</text>
        <dbReference type="EC" id="2.7.7.101"/>
    </reaction>
</comment>
<evidence type="ECO:0000256" key="12">
    <source>
        <dbReference type="HAMAP-Rule" id="MF_00974"/>
    </source>
</evidence>